<feature type="compositionally biased region" description="Low complexity" evidence="8">
    <location>
        <begin position="10"/>
        <end position="23"/>
    </location>
</feature>
<dbReference type="InterPro" id="IPR000276">
    <property type="entry name" value="GPCR_Rhodpsn"/>
</dbReference>
<reference evidence="11" key="3">
    <citation type="submission" date="2025-09" db="UniProtKB">
        <authorList>
            <consortium name="Ensembl"/>
        </authorList>
    </citation>
    <scope>IDENTIFICATION</scope>
</reference>
<evidence type="ECO:0000256" key="2">
    <source>
        <dbReference type="ARBA" id="ARBA00022692"/>
    </source>
</evidence>
<evidence type="ECO:0000256" key="8">
    <source>
        <dbReference type="SAM" id="MobiDB-lite"/>
    </source>
</evidence>
<accession>A0A672IHL4</accession>
<evidence type="ECO:0000256" key="3">
    <source>
        <dbReference type="ARBA" id="ARBA00022989"/>
    </source>
</evidence>
<dbReference type="GO" id="GO:0004930">
    <property type="term" value="F:G protein-coupled receptor activity"/>
    <property type="evidence" value="ECO:0007669"/>
    <property type="project" value="UniProtKB-KW"/>
</dbReference>
<protein>
    <submittedName>
        <fullName evidence="11">Si:dkey-94e7.1</fullName>
    </submittedName>
</protein>
<dbReference type="InterPro" id="IPR047160">
    <property type="entry name" value="GP183-like"/>
</dbReference>
<dbReference type="GO" id="GO:0016020">
    <property type="term" value="C:membrane"/>
    <property type="evidence" value="ECO:0007669"/>
    <property type="project" value="UniProtKB-SubCell"/>
</dbReference>
<keyword evidence="2 9" id="KW-0812">Transmembrane</keyword>
<evidence type="ECO:0000256" key="7">
    <source>
        <dbReference type="ARBA" id="ARBA00023224"/>
    </source>
</evidence>
<reference evidence="11" key="2">
    <citation type="submission" date="2025-08" db="UniProtKB">
        <authorList>
            <consortium name="Ensembl"/>
        </authorList>
    </citation>
    <scope>IDENTIFICATION</scope>
</reference>
<evidence type="ECO:0000313" key="12">
    <source>
        <dbReference type="Proteomes" id="UP000472267"/>
    </source>
</evidence>
<evidence type="ECO:0000256" key="5">
    <source>
        <dbReference type="ARBA" id="ARBA00023136"/>
    </source>
</evidence>
<dbReference type="InParanoid" id="A0A672IHL4"/>
<feature type="transmembrane region" description="Helical" evidence="9">
    <location>
        <begin position="258"/>
        <end position="278"/>
    </location>
</feature>
<reference evidence="11" key="1">
    <citation type="submission" date="2019-06" db="EMBL/GenBank/DDBJ databases">
        <authorList>
            <consortium name="Wellcome Sanger Institute Data Sharing"/>
        </authorList>
    </citation>
    <scope>NUCLEOTIDE SEQUENCE [LARGE SCALE GENOMIC DNA]</scope>
</reference>
<feature type="region of interest" description="Disordered" evidence="8">
    <location>
        <begin position="1"/>
        <end position="23"/>
    </location>
</feature>
<sequence>LKRGGLNEEAASSSTPSTTAFSTIQMRGHSPAASRPAGDHEEQYHVVLQVIYSVVLLCGTISLSLMMHALKSSSVSATSIAVLNLIFAHFIFLITVPFRIYYYTTNQWVLGIEWCKMVSSMIHIHMFMSFVLYVIILISRLLTFYNRSASLSSLQRTYALIISALVWIVVLVTTPCIVHLSYGNKNDGNNTNSSTCFDFGEKIKAPPAKVFNYIVSTFIIVVSIILMSLQANVLRILYRKYQKGCTSRQEFGAQLKSLCFALIMVVCFVPYHIFRLYYLENIHCQNENEVFLSVTTFNCLDMLTFMGRRTCSICSSCRTK</sequence>
<feature type="transmembrane region" description="Helical" evidence="9">
    <location>
        <begin position="82"/>
        <end position="102"/>
    </location>
</feature>
<keyword evidence="7" id="KW-0807">Transducer</keyword>
<dbReference type="AlphaFoldDB" id="A0A672IHL4"/>
<evidence type="ECO:0000259" key="10">
    <source>
        <dbReference type="PROSITE" id="PS50262"/>
    </source>
</evidence>
<dbReference type="PROSITE" id="PS50262">
    <property type="entry name" value="G_PROTEIN_RECEP_F1_2"/>
    <property type="match status" value="1"/>
</dbReference>
<feature type="domain" description="G-protein coupled receptors family 1 profile" evidence="10">
    <location>
        <begin position="59"/>
        <end position="277"/>
    </location>
</feature>
<dbReference type="Ensembl" id="ENSSFAT00005042743.1">
    <property type="protein sequence ID" value="ENSSFAP00005041233.1"/>
    <property type="gene ID" value="ENSSFAG00005020510.1"/>
</dbReference>
<keyword evidence="4" id="KW-0297">G-protein coupled receptor</keyword>
<evidence type="ECO:0000256" key="4">
    <source>
        <dbReference type="ARBA" id="ARBA00023040"/>
    </source>
</evidence>
<keyword evidence="6" id="KW-0675">Receptor</keyword>
<dbReference type="PANTHER" id="PTHR24237:SF35">
    <property type="entry name" value="G-PROTEIN COUPLED RECEPTOR 141-RELATED"/>
    <property type="match status" value="1"/>
</dbReference>
<evidence type="ECO:0000313" key="11">
    <source>
        <dbReference type="Ensembl" id="ENSSFAP00005041233.1"/>
    </source>
</evidence>
<dbReference type="Gene3D" id="1.20.1070.10">
    <property type="entry name" value="Rhodopsin 7-helix transmembrane proteins"/>
    <property type="match status" value="1"/>
</dbReference>
<evidence type="ECO:0000256" key="6">
    <source>
        <dbReference type="ARBA" id="ARBA00023170"/>
    </source>
</evidence>
<comment type="subcellular location">
    <subcellularLocation>
        <location evidence="1">Membrane</location>
        <topology evidence="1">Multi-pass membrane protein</topology>
    </subcellularLocation>
</comment>
<dbReference type="OMA" id="LMMRIMK"/>
<dbReference type="SUPFAM" id="SSF81321">
    <property type="entry name" value="Family A G protein-coupled receptor-like"/>
    <property type="match status" value="1"/>
</dbReference>
<dbReference type="Proteomes" id="UP000472267">
    <property type="component" value="Chromosome 9"/>
</dbReference>
<dbReference type="GO" id="GO:0008142">
    <property type="term" value="F:oxysterol binding"/>
    <property type="evidence" value="ECO:0007669"/>
    <property type="project" value="InterPro"/>
</dbReference>
<evidence type="ECO:0000256" key="9">
    <source>
        <dbReference type="SAM" id="Phobius"/>
    </source>
</evidence>
<dbReference type="PANTHER" id="PTHR24237">
    <property type="entry name" value="G-PROTEIN COUPLED RECEPTOR"/>
    <property type="match status" value="1"/>
</dbReference>
<feature type="transmembrane region" description="Helical" evidence="9">
    <location>
        <begin position="157"/>
        <end position="182"/>
    </location>
</feature>
<name>A0A672IHL4_SALFA</name>
<dbReference type="Pfam" id="PF00001">
    <property type="entry name" value="7tm_1"/>
    <property type="match status" value="1"/>
</dbReference>
<dbReference type="InterPro" id="IPR017452">
    <property type="entry name" value="GPCR_Rhodpsn_7TM"/>
</dbReference>
<proteinExistence type="predicted"/>
<feature type="transmembrane region" description="Helical" evidence="9">
    <location>
        <begin position="50"/>
        <end position="70"/>
    </location>
</feature>
<keyword evidence="5 9" id="KW-0472">Membrane</keyword>
<organism evidence="11 12">
    <name type="scientific">Salarias fasciatus</name>
    <name type="common">Jewelled blenny</name>
    <name type="synonym">Blennius fasciatus</name>
    <dbReference type="NCBI Taxonomy" id="181472"/>
    <lineage>
        <taxon>Eukaryota</taxon>
        <taxon>Metazoa</taxon>
        <taxon>Chordata</taxon>
        <taxon>Craniata</taxon>
        <taxon>Vertebrata</taxon>
        <taxon>Euteleostomi</taxon>
        <taxon>Actinopterygii</taxon>
        <taxon>Neopterygii</taxon>
        <taxon>Teleostei</taxon>
        <taxon>Neoteleostei</taxon>
        <taxon>Acanthomorphata</taxon>
        <taxon>Ovalentaria</taxon>
        <taxon>Blenniimorphae</taxon>
        <taxon>Blenniiformes</taxon>
        <taxon>Blennioidei</taxon>
        <taxon>Blenniidae</taxon>
        <taxon>Salariinae</taxon>
        <taxon>Salarias</taxon>
    </lineage>
</organism>
<evidence type="ECO:0000256" key="1">
    <source>
        <dbReference type="ARBA" id="ARBA00004141"/>
    </source>
</evidence>
<keyword evidence="3 9" id="KW-1133">Transmembrane helix</keyword>
<keyword evidence="12" id="KW-1185">Reference proteome</keyword>
<feature type="transmembrane region" description="Helical" evidence="9">
    <location>
        <begin position="213"/>
        <end position="237"/>
    </location>
</feature>
<feature type="transmembrane region" description="Helical" evidence="9">
    <location>
        <begin position="122"/>
        <end position="145"/>
    </location>
</feature>
<dbReference type="PRINTS" id="PR01157">
    <property type="entry name" value="P2YPURNOCPTR"/>
</dbReference>